<dbReference type="EC" id="6.1.1.6" evidence="3"/>
<dbReference type="EMBL" id="LBMM01010352">
    <property type="protein sequence ID" value="KMQ87521.1"/>
    <property type="molecule type" value="Genomic_DNA"/>
</dbReference>
<gene>
    <name evidence="13" type="ORF">RF55_13174</name>
</gene>
<evidence type="ECO:0000256" key="1">
    <source>
        <dbReference type="ARBA" id="ARBA00004496"/>
    </source>
</evidence>
<evidence type="ECO:0000256" key="11">
    <source>
        <dbReference type="ARBA" id="ARBA00030563"/>
    </source>
</evidence>
<keyword evidence="10 13" id="KW-0030">Aminoacyl-tRNA synthetase</keyword>
<dbReference type="PANTHER" id="PTHR37940">
    <property type="entry name" value="LYSINE--TRNA LIGASE"/>
    <property type="match status" value="1"/>
</dbReference>
<keyword evidence="9" id="KW-0648">Protein biosynthesis</keyword>
<dbReference type="STRING" id="67767.A0A0J7KB91"/>
<dbReference type="SUPFAM" id="SSF48163">
    <property type="entry name" value="An anticodon-binding domain of class I aminoacyl-tRNA synthetases"/>
    <property type="match status" value="1"/>
</dbReference>
<evidence type="ECO:0000256" key="10">
    <source>
        <dbReference type="ARBA" id="ARBA00023146"/>
    </source>
</evidence>
<dbReference type="NCBIfam" id="NF001968">
    <property type="entry name" value="PRK00750.1-2"/>
    <property type="match status" value="1"/>
</dbReference>
<dbReference type="GO" id="GO:0004824">
    <property type="term" value="F:lysine-tRNA ligase activity"/>
    <property type="evidence" value="ECO:0007669"/>
    <property type="project" value="UniProtKB-EC"/>
</dbReference>
<organism evidence="13 14">
    <name type="scientific">Lasius niger</name>
    <name type="common">Black garden ant</name>
    <dbReference type="NCBI Taxonomy" id="67767"/>
    <lineage>
        <taxon>Eukaryota</taxon>
        <taxon>Metazoa</taxon>
        <taxon>Ecdysozoa</taxon>
        <taxon>Arthropoda</taxon>
        <taxon>Hexapoda</taxon>
        <taxon>Insecta</taxon>
        <taxon>Pterygota</taxon>
        <taxon>Neoptera</taxon>
        <taxon>Endopterygota</taxon>
        <taxon>Hymenoptera</taxon>
        <taxon>Apocrita</taxon>
        <taxon>Aculeata</taxon>
        <taxon>Formicoidea</taxon>
        <taxon>Formicidae</taxon>
        <taxon>Formicinae</taxon>
        <taxon>Lasius</taxon>
        <taxon>Lasius</taxon>
    </lineage>
</organism>
<dbReference type="GO" id="GO:0000049">
    <property type="term" value="F:tRNA binding"/>
    <property type="evidence" value="ECO:0007669"/>
    <property type="project" value="InterPro"/>
</dbReference>
<dbReference type="GO" id="GO:0006430">
    <property type="term" value="P:lysyl-tRNA aminoacylation"/>
    <property type="evidence" value="ECO:0007669"/>
    <property type="project" value="InterPro"/>
</dbReference>
<name>A0A0J7KB91_LASNI</name>
<dbReference type="InterPro" id="IPR008925">
    <property type="entry name" value="aa_tRNA-synth_I_cd-bd_sf"/>
</dbReference>
<dbReference type="OrthoDB" id="8122055at2759"/>
<keyword evidence="6" id="KW-0436">Ligase</keyword>
<comment type="catalytic activity">
    <reaction evidence="12">
        <text>tRNA(Lys) + L-lysine + ATP = L-lysyl-tRNA(Lys) + AMP + diphosphate</text>
        <dbReference type="Rhea" id="RHEA:20792"/>
        <dbReference type="Rhea" id="RHEA-COMP:9696"/>
        <dbReference type="Rhea" id="RHEA-COMP:9697"/>
        <dbReference type="ChEBI" id="CHEBI:30616"/>
        <dbReference type="ChEBI" id="CHEBI:32551"/>
        <dbReference type="ChEBI" id="CHEBI:33019"/>
        <dbReference type="ChEBI" id="CHEBI:78442"/>
        <dbReference type="ChEBI" id="CHEBI:78529"/>
        <dbReference type="ChEBI" id="CHEBI:456215"/>
        <dbReference type="EC" id="6.1.1.6"/>
    </reaction>
</comment>
<evidence type="ECO:0000256" key="5">
    <source>
        <dbReference type="ARBA" id="ARBA00022490"/>
    </source>
</evidence>
<dbReference type="Pfam" id="PF01921">
    <property type="entry name" value="tRNA-synt_1f"/>
    <property type="match status" value="1"/>
</dbReference>
<dbReference type="PROSITE" id="PS00178">
    <property type="entry name" value="AA_TRNA_LIGASE_I"/>
    <property type="match status" value="1"/>
</dbReference>
<dbReference type="InterPro" id="IPR002904">
    <property type="entry name" value="Lys-tRNA-ligase"/>
</dbReference>
<keyword evidence="7" id="KW-0547">Nucleotide-binding</keyword>
<comment type="caution">
    <text evidence="13">The sequence shown here is derived from an EMBL/GenBank/DDBJ whole genome shotgun (WGS) entry which is preliminary data.</text>
</comment>
<dbReference type="NCBIfam" id="TIGR00467">
    <property type="entry name" value="lysS_arch"/>
    <property type="match status" value="1"/>
</dbReference>
<comment type="subcellular location">
    <subcellularLocation>
        <location evidence="1">Cytoplasm</location>
    </subcellularLocation>
</comment>
<reference evidence="13 14" key="1">
    <citation type="submission" date="2015-04" db="EMBL/GenBank/DDBJ databases">
        <title>Lasius niger genome sequencing.</title>
        <authorList>
            <person name="Konorov E.A."/>
            <person name="Nikitin M.A."/>
            <person name="Kirill M.V."/>
            <person name="Chang P."/>
        </authorList>
    </citation>
    <scope>NUCLEOTIDE SEQUENCE [LARGE SCALE GENOMIC DNA]</scope>
    <source>
        <tissue evidence="13">Whole</tissue>
    </source>
</reference>
<evidence type="ECO:0000256" key="3">
    <source>
        <dbReference type="ARBA" id="ARBA00013166"/>
    </source>
</evidence>
<dbReference type="Gene3D" id="3.40.50.620">
    <property type="entry name" value="HUPs"/>
    <property type="match status" value="1"/>
</dbReference>
<keyword evidence="5" id="KW-0963">Cytoplasm</keyword>
<evidence type="ECO:0000313" key="13">
    <source>
        <dbReference type="EMBL" id="KMQ87521.1"/>
    </source>
</evidence>
<dbReference type="InterPro" id="IPR001412">
    <property type="entry name" value="aa-tRNA-synth_I_CS"/>
</dbReference>
<dbReference type="SUPFAM" id="SSF52374">
    <property type="entry name" value="Nucleotidylyl transferase"/>
    <property type="match status" value="1"/>
</dbReference>
<proteinExistence type="inferred from homology"/>
<evidence type="ECO:0000256" key="4">
    <source>
        <dbReference type="ARBA" id="ARBA00015745"/>
    </source>
</evidence>
<comment type="similarity">
    <text evidence="2">Belongs to the class-I aminoacyl-tRNA synthetase family.</text>
</comment>
<evidence type="ECO:0000256" key="12">
    <source>
        <dbReference type="ARBA" id="ARBA00048573"/>
    </source>
</evidence>
<dbReference type="PANTHER" id="PTHR37940:SF1">
    <property type="entry name" value="LYSINE--TRNA LIGASE"/>
    <property type="match status" value="1"/>
</dbReference>
<sequence>MTNKATSSSLNKISSQWPFIEAAKLAKRVENRPEDAPILFETGYGPSGVPHIGTFGEVLRTSWVRLAFEKLTGRKTRLLAFSDDMDALRKVPTNVPQQEMLAKYIGQPLSKVPDPFGTHKSFAAHNNARLCAFLDQFGFDYEFASATQYYTSGYFDNALKRVLEEFPKIMKVVLPTLRDARKATYAPILPLHPKTGEVMQVPVEVVDSQTGMVRWRDHEGEEFETCVFGGGAKMQWKGDWAMRWYALGVDYEMAGKDLTDSVKLSSKICRILGGVPPVNLIYELFLDAEGQKISKSKGNGLSLEEWLSLGPDESLAQFMFHQPQRAKRLHKGIIGRSIDDYLTGMDRLQISDKAPEEHIAWFLHKGHLPEWEGAPVSFSLLLNLATALGAKDEETLWKFLRRYDSNLSAETQPFLARLLGYVLEHVREQEASGARKCRAPDEKERQAIEELRDSLVALNLEEEEKSTAELVQNLTYSVGKKYFGQEGLRTWFSCLYEVLLGRSEGPRFGVFVALYGLPEVVALINQVLNPDGKNCETVEKA</sequence>
<dbReference type="AlphaFoldDB" id="A0A0J7KB91"/>
<dbReference type="InterPro" id="IPR020751">
    <property type="entry name" value="aa-tRNA-synth_I_codon-bd_sub2"/>
</dbReference>
<accession>A0A0J7KB91</accession>
<dbReference type="PaxDb" id="67767-A0A0J7KB91"/>
<evidence type="ECO:0000256" key="6">
    <source>
        <dbReference type="ARBA" id="ARBA00022598"/>
    </source>
</evidence>
<dbReference type="HAMAP" id="MF_00177">
    <property type="entry name" value="Lys_tRNA_synth_class1"/>
    <property type="match status" value="1"/>
</dbReference>
<dbReference type="GO" id="GO:0005737">
    <property type="term" value="C:cytoplasm"/>
    <property type="evidence" value="ECO:0007669"/>
    <property type="project" value="UniProtKB-SubCell"/>
</dbReference>
<evidence type="ECO:0000313" key="14">
    <source>
        <dbReference type="Proteomes" id="UP000036403"/>
    </source>
</evidence>
<dbReference type="InterPro" id="IPR014729">
    <property type="entry name" value="Rossmann-like_a/b/a_fold"/>
</dbReference>
<evidence type="ECO:0000256" key="2">
    <source>
        <dbReference type="ARBA" id="ARBA00005594"/>
    </source>
</evidence>
<evidence type="ECO:0000256" key="7">
    <source>
        <dbReference type="ARBA" id="ARBA00022741"/>
    </source>
</evidence>
<dbReference type="GO" id="GO:0005524">
    <property type="term" value="F:ATP binding"/>
    <property type="evidence" value="ECO:0007669"/>
    <property type="project" value="UniProtKB-KW"/>
</dbReference>
<keyword evidence="8" id="KW-0067">ATP-binding</keyword>
<dbReference type="Proteomes" id="UP000036403">
    <property type="component" value="Unassembled WGS sequence"/>
</dbReference>
<evidence type="ECO:0000256" key="8">
    <source>
        <dbReference type="ARBA" id="ARBA00022840"/>
    </source>
</evidence>
<dbReference type="Gene3D" id="1.10.10.350">
    <property type="match status" value="1"/>
</dbReference>
<keyword evidence="14" id="KW-1185">Reference proteome</keyword>
<protein>
    <recommendedName>
        <fullName evidence="4">Lysine--tRNA ligase</fullName>
        <ecNumber evidence="3">6.1.1.6</ecNumber>
    </recommendedName>
    <alternativeName>
        <fullName evidence="11">Lysyl-tRNA synthetase</fullName>
    </alternativeName>
</protein>
<evidence type="ECO:0000256" key="9">
    <source>
        <dbReference type="ARBA" id="ARBA00022917"/>
    </source>
</evidence>